<keyword evidence="4 7" id="KW-0249">Electron transport</keyword>
<evidence type="ECO:0000259" key="9">
    <source>
        <dbReference type="PROSITE" id="PS51373"/>
    </source>
</evidence>
<protein>
    <recommendedName>
        <fullName evidence="7">High-potential iron-sulfur protein</fullName>
        <shortName evidence="7">HiPIP</shortName>
    </recommendedName>
</protein>
<keyword evidence="5 7" id="KW-0408">Iron</keyword>
<evidence type="ECO:0000313" key="11">
    <source>
        <dbReference type="Proteomes" id="UP000532440"/>
    </source>
</evidence>
<reference evidence="10 11" key="1">
    <citation type="submission" date="2020-08" db="EMBL/GenBank/DDBJ databases">
        <title>Genomic Encyclopedia of Type Strains, Phase IV (KMG-IV): sequencing the most valuable type-strain genomes for metagenomic binning, comparative biology and taxonomic classification.</title>
        <authorList>
            <person name="Goeker M."/>
        </authorList>
    </citation>
    <scope>NUCLEOTIDE SEQUENCE [LARGE SCALE GENOMIC DNA]</scope>
    <source>
        <strain evidence="10 11">DSM 29781</strain>
    </source>
</reference>
<evidence type="ECO:0000256" key="6">
    <source>
        <dbReference type="ARBA" id="ARBA00023014"/>
    </source>
</evidence>
<comment type="similarity">
    <text evidence="7">Belongs to the high-potential iron-sulfur protein (HiPIP) family.</text>
</comment>
<dbReference type="GO" id="GO:0046872">
    <property type="term" value="F:metal ion binding"/>
    <property type="evidence" value="ECO:0007669"/>
    <property type="project" value="UniProtKB-KW"/>
</dbReference>
<keyword evidence="6 7" id="KW-0411">Iron-sulfur</keyword>
<keyword evidence="2 7" id="KW-0004">4Fe-4S</keyword>
<evidence type="ECO:0000256" key="1">
    <source>
        <dbReference type="ARBA" id="ARBA00022448"/>
    </source>
</evidence>
<dbReference type="GO" id="GO:0051539">
    <property type="term" value="F:4 iron, 4 sulfur cluster binding"/>
    <property type="evidence" value="ECO:0007669"/>
    <property type="project" value="UniProtKB-KW"/>
</dbReference>
<evidence type="ECO:0000256" key="4">
    <source>
        <dbReference type="ARBA" id="ARBA00022982"/>
    </source>
</evidence>
<feature type="compositionally biased region" description="Low complexity" evidence="8">
    <location>
        <begin position="38"/>
        <end position="78"/>
    </location>
</feature>
<comment type="caution">
    <text evidence="10">The sequence shown here is derived from an EMBL/GenBank/DDBJ whole genome shotgun (WGS) entry which is preliminary data.</text>
</comment>
<evidence type="ECO:0000256" key="3">
    <source>
        <dbReference type="ARBA" id="ARBA00022723"/>
    </source>
</evidence>
<dbReference type="PROSITE" id="PS51373">
    <property type="entry name" value="HIPIP"/>
    <property type="match status" value="1"/>
</dbReference>
<name>A0A7W8HH87_9BURK</name>
<dbReference type="Pfam" id="PF01355">
    <property type="entry name" value="HIPIP"/>
    <property type="match status" value="1"/>
</dbReference>
<dbReference type="AlphaFoldDB" id="A0A7W8HH87"/>
<evidence type="ECO:0000256" key="8">
    <source>
        <dbReference type="SAM" id="MobiDB-lite"/>
    </source>
</evidence>
<evidence type="ECO:0000313" key="10">
    <source>
        <dbReference type="EMBL" id="MBB5271238.1"/>
    </source>
</evidence>
<dbReference type="SUPFAM" id="SSF57652">
    <property type="entry name" value="HIPIP (high potential iron protein)"/>
    <property type="match status" value="1"/>
</dbReference>
<proteinExistence type="inferred from homology"/>
<dbReference type="InterPro" id="IPR036369">
    <property type="entry name" value="HIPIP_sf"/>
</dbReference>
<keyword evidence="11" id="KW-1185">Reference proteome</keyword>
<organism evidence="10 11">
    <name type="scientific">Quisquiliibacterium transsilvanicum</name>
    <dbReference type="NCBI Taxonomy" id="1549638"/>
    <lineage>
        <taxon>Bacteria</taxon>
        <taxon>Pseudomonadati</taxon>
        <taxon>Pseudomonadota</taxon>
        <taxon>Betaproteobacteria</taxon>
        <taxon>Burkholderiales</taxon>
        <taxon>Burkholderiaceae</taxon>
        <taxon>Quisquiliibacterium</taxon>
    </lineage>
</organism>
<accession>A0A7W8HH87</accession>
<dbReference type="GO" id="GO:0009055">
    <property type="term" value="F:electron transfer activity"/>
    <property type="evidence" value="ECO:0007669"/>
    <property type="project" value="InterPro"/>
</dbReference>
<evidence type="ECO:0000256" key="5">
    <source>
        <dbReference type="ARBA" id="ARBA00023004"/>
    </source>
</evidence>
<feature type="region of interest" description="Disordered" evidence="8">
    <location>
        <begin position="35"/>
        <end position="79"/>
    </location>
</feature>
<evidence type="ECO:0000256" key="2">
    <source>
        <dbReference type="ARBA" id="ARBA00022485"/>
    </source>
</evidence>
<keyword evidence="1 7" id="KW-0813">Transport</keyword>
<comment type="subunit">
    <text evidence="7">Homodimer.</text>
</comment>
<gene>
    <name evidence="10" type="ORF">HNQ70_001242</name>
</gene>
<dbReference type="GO" id="GO:0019646">
    <property type="term" value="P:aerobic electron transport chain"/>
    <property type="evidence" value="ECO:0007669"/>
    <property type="project" value="InterPro"/>
</dbReference>
<dbReference type="EMBL" id="JACHGB010000002">
    <property type="protein sequence ID" value="MBB5271238.1"/>
    <property type="molecule type" value="Genomic_DNA"/>
</dbReference>
<dbReference type="Gene3D" id="4.10.490.10">
    <property type="entry name" value="High potential iron-sulphur protein"/>
    <property type="match status" value="1"/>
</dbReference>
<evidence type="ECO:0000256" key="7">
    <source>
        <dbReference type="RuleBase" id="RU000620"/>
    </source>
</evidence>
<dbReference type="Proteomes" id="UP000532440">
    <property type="component" value="Unassembled WGS sequence"/>
</dbReference>
<dbReference type="InterPro" id="IPR000170">
    <property type="entry name" value="High_potential_FeS_prot"/>
</dbReference>
<sequence length="131" mass="13348">MANDRMSTRRDVLRRALGIGCGVCLPTVIWGCDSSDRPPQAQSSSNSGSSGSSPSAAPPAASSGATPGSAGSAAGAGPVKVPQASVNYQAQPNEGRRCADCQHFIAESGSCRLVEGQIVPDGWCTLWAKRS</sequence>
<feature type="domain" description="High potential iron-sulfur proteins family profile" evidence="9">
    <location>
        <begin position="69"/>
        <end position="131"/>
    </location>
</feature>
<comment type="function">
    <text evidence="7">Specific class of high-redox-potential 4Fe-4S ferredoxins. Functions in anaerobic electron transport in most purple and in some other photosynthetic bacteria and in at least one genus (Paracoccus) of halophilic, denitrifying bacteria.</text>
</comment>
<keyword evidence="3 7" id="KW-0479">Metal-binding</keyword>